<sequence>MYADDLGYNDVSYNGYQQIPTPNIDALASHGKILRNYYGEWLCTPSRGSLFTGKYASRLGLQHFIIKGGEDSALPINETTLAERLKELGYDTHMIGKWHLGYSRNEYLPTNRGFDTFFGYLNGLIGYYDHTYYANLLDIPNQPVYFGRDLFNGSTLAEGREGEYATDMFTESAEDIIMNHDTSKPFFMYMAHLAVHTGNSFKKMEAPPEVIEKFKYIKDINRRIHAAVVSVLDDSVGIVFNTLYKKGMLDCSIVLFISDNGGEVDPRLGFGSNYPLRGNKMTFWEGAVHLPALIWTGPQINLGGSRISKQLMHVCDWLPTLYGAAGGNVEDLGPIDGTSSFRLGDMKIVSGLLGDANYWFEPREIDSFNRPSSYEWVFKNGSIVKDVLVEMGMWDEENTNEIYQALPIQCIKPPPDYAYNCQPEIKPCLFNITADPCEYSDLADAYPELVNEMMDIIDMYQDESMPPQSKLIDPRADPMCHNFQYVPWLEPEYYNECSYAE</sequence>
<dbReference type="Proteomes" id="UP000887013">
    <property type="component" value="Unassembled WGS sequence"/>
</dbReference>
<dbReference type="AlphaFoldDB" id="A0A8X6NK30"/>
<dbReference type="Gene3D" id="3.40.720.10">
    <property type="entry name" value="Alkaline Phosphatase, subunit A"/>
    <property type="match status" value="1"/>
</dbReference>
<dbReference type="InterPro" id="IPR000917">
    <property type="entry name" value="Sulfatase_N"/>
</dbReference>
<keyword evidence="5" id="KW-0106">Calcium</keyword>
<dbReference type="PANTHER" id="PTHR10342:SF273">
    <property type="entry name" value="RE14504P"/>
    <property type="match status" value="1"/>
</dbReference>
<evidence type="ECO:0000256" key="6">
    <source>
        <dbReference type="ARBA" id="ARBA00023180"/>
    </source>
</evidence>
<evidence type="ECO:0000259" key="7">
    <source>
        <dbReference type="Pfam" id="PF00884"/>
    </source>
</evidence>
<dbReference type="PANTHER" id="PTHR10342">
    <property type="entry name" value="ARYLSULFATASE"/>
    <property type="match status" value="1"/>
</dbReference>
<evidence type="ECO:0000256" key="4">
    <source>
        <dbReference type="ARBA" id="ARBA00022801"/>
    </source>
</evidence>
<dbReference type="SUPFAM" id="SSF53649">
    <property type="entry name" value="Alkaline phosphatase-like"/>
    <property type="match status" value="1"/>
</dbReference>
<keyword evidence="4" id="KW-0378">Hydrolase</keyword>
<comment type="cofactor">
    <cofactor evidence="1">
        <name>Ca(2+)</name>
        <dbReference type="ChEBI" id="CHEBI:29108"/>
    </cofactor>
</comment>
<feature type="domain" description="Sulfatase N-terminal" evidence="7">
    <location>
        <begin position="3"/>
        <end position="326"/>
    </location>
</feature>
<keyword evidence="3" id="KW-0479">Metal-binding</keyword>
<dbReference type="OrthoDB" id="103349at2759"/>
<evidence type="ECO:0000256" key="3">
    <source>
        <dbReference type="ARBA" id="ARBA00022723"/>
    </source>
</evidence>
<organism evidence="8 9">
    <name type="scientific">Nephila pilipes</name>
    <name type="common">Giant wood spider</name>
    <name type="synonym">Nephila maculata</name>
    <dbReference type="NCBI Taxonomy" id="299642"/>
    <lineage>
        <taxon>Eukaryota</taxon>
        <taxon>Metazoa</taxon>
        <taxon>Ecdysozoa</taxon>
        <taxon>Arthropoda</taxon>
        <taxon>Chelicerata</taxon>
        <taxon>Arachnida</taxon>
        <taxon>Araneae</taxon>
        <taxon>Araneomorphae</taxon>
        <taxon>Entelegynae</taxon>
        <taxon>Araneoidea</taxon>
        <taxon>Nephilidae</taxon>
        <taxon>Nephila</taxon>
    </lineage>
</organism>
<dbReference type="EMBL" id="BMAW01058864">
    <property type="protein sequence ID" value="GFT18451.1"/>
    <property type="molecule type" value="Genomic_DNA"/>
</dbReference>
<dbReference type="Gene3D" id="3.30.1120.10">
    <property type="match status" value="1"/>
</dbReference>
<dbReference type="GO" id="GO:0046872">
    <property type="term" value="F:metal ion binding"/>
    <property type="evidence" value="ECO:0007669"/>
    <property type="project" value="UniProtKB-KW"/>
</dbReference>
<comment type="caution">
    <text evidence="8">The sequence shown here is derived from an EMBL/GenBank/DDBJ whole genome shotgun (WGS) entry which is preliminary data.</text>
</comment>
<evidence type="ECO:0000256" key="5">
    <source>
        <dbReference type="ARBA" id="ARBA00022837"/>
    </source>
</evidence>
<keyword evidence="6" id="KW-0325">Glycoprotein</keyword>
<name>A0A8X6NK30_NEPPI</name>
<accession>A0A8X6NK30</accession>
<evidence type="ECO:0000256" key="2">
    <source>
        <dbReference type="ARBA" id="ARBA00008779"/>
    </source>
</evidence>
<protein>
    <submittedName>
        <fullName evidence="8">Arylsulfatase B</fullName>
    </submittedName>
</protein>
<gene>
    <name evidence="8" type="primary">Arsb</name>
    <name evidence="8" type="ORF">NPIL_120431</name>
</gene>
<reference evidence="8" key="1">
    <citation type="submission" date="2020-08" db="EMBL/GenBank/DDBJ databases">
        <title>Multicomponent nature underlies the extraordinary mechanical properties of spider dragline silk.</title>
        <authorList>
            <person name="Kono N."/>
            <person name="Nakamura H."/>
            <person name="Mori M."/>
            <person name="Yoshida Y."/>
            <person name="Ohtoshi R."/>
            <person name="Malay A.D."/>
            <person name="Moran D.A.P."/>
            <person name="Tomita M."/>
            <person name="Numata K."/>
            <person name="Arakawa K."/>
        </authorList>
    </citation>
    <scope>NUCLEOTIDE SEQUENCE</scope>
</reference>
<comment type="similarity">
    <text evidence="2">Belongs to the sulfatase family.</text>
</comment>
<proteinExistence type="inferred from homology"/>
<evidence type="ECO:0000313" key="8">
    <source>
        <dbReference type="EMBL" id="GFT18451.1"/>
    </source>
</evidence>
<dbReference type="PROSITE" id="PS00149">
    <property type="entry name" value="SULFATASE_2"/>
    <property type="match status" value="1"/>
</dbReference>
<dbReference type="InterPro" id="IPR017850">
    <property type="entry name" value="Alkaline_phosphatase_core_sf"/>
</dbReference>
<evidence type="ECO:0000313" key="9">
    <source>
        <dbReference type="Proteomes" id="UP000887013"/>
    </source>
</evidence>
<dbReference type="InterPro" id="IPR047115">
    <property type="entry name" value="ARSB"/>
</dbReference>
<evidence type="ECO:0000256" key="1">
    <source>
        <dbReference type="ARBA" id="ARBA00001913"/>
    </source>
</evidence>
<dbReference type="CDD" id="cd16029">
    <property type="entry name" value="4-S"/>
    <property type="match status" value="1"/>
</dbReference>
<dbReference type="GO" id="GO:0008484">
    <property type="term" value="F:sulfuric ester hydrolase activity"/>
    <property type="evidence" value="ECO:0007669"/>
    <property type="project" value="InterPro"/>
</dbReference>
<dbReference type="InterPro" id="IPR024607">
    <property type="entry name" value="Sulfatase_CS"/>
</dbReference>
<keyword evidence="9" id="KW-1185">Reference proteome</keyword>
<dbReference type="Pfam" id="PF00884">
    <property type="entry name" value="Sulfatase"/>
    <property type="match status" value="1"/>
</dbReference>